<feature type="compositionally biased region" description="Acidic residues" evidence="6">
    <location>
        <begin position="127"/>
        <end position="141"/>
    </location>
</feature>
<keyword evidence="8" id="KW-1185">Reference proteome</keyword>
<accession>A0AAF1A3M3</accession>
<comment type="subcellular location">
    <subcellularLocation>
        <location evidence="1">Nucleus</location>
    </subcellularLocation>
</comment>
<keyword evidence="3" id="KW-0238">DNA-binding</keyword>
<dbReference type="SUPFAM" id="SSF101936">
    <property type="entry name" value="DNA-binding pseudobarrel domain"/>
    <property type="match status" value="1"/>
</dbReference>
<organism evidence="7 8">
    <name type="scientific">Solanum verrucosum</name>
    <dbReference type="NCBI Taxonomy" id="315347"/>
    <lineage>
        <taxon>Eukaryota</taxon>
        <taxon>Viridiplantae</taxon>
        <taxon>Streptophyta</taxon>
        <taxon>Embryophyta</taxon>
        <taxon>Tracheophyta</taxon>
        <taxon>Spermatophyta</taxon>
        <taxon>Magnoliopsida</taxon>
        <taxon>eudicotyledons</taxon>
        <taxon>Gunneridae</taxon>
        <taxon>Pentapetalae</taxon>
        <taxon>asterids</taxon>
        <taxon>lamiids</taxon>
        <taxon>Solanales</taxon>
        <taxon>Solanaceae</taxon>
        <taxon>Solanoideae</taxon>
        <taxon>Solaneae</taxon>
        <taxon>Solanum</taxon>
    </lineage>
</organism>
<evidence type="ECO:0000256" key="2">
    <source>
        <dbReference type="ARBA" id="ARBA00023015"/>
    </source>
</evidence>
<evidence type="ECO:0000256" key="3">
    <source>
        <dbReference type="ARBA" id="ARBA00023125"/>
    </source>
</evidence>
<feature type="region of interest" description="Disordered" evidence="6">
    <location>
        <begin position="26"/>
        <end position="56"/>
    </location>
</feature>
<dbReference type="InterPro" id="IPR005508">
    <property type="entry name" value="At2g31720-like"/>
</dbReference>
<feature type="compositionally biased region" description="Polar residues" evidence="6">
    <location>
        <begin position="114"/>
        <end position="123"/>
    </location>
</feature>
<keyword evidence="4" id="KW-0804">Transcription</keyword>
<feature type="compositionally biased region" description="Basic and acidic residues" evidence="6">
    <location>
        <begin position="28"/>
        <end position="38"/>
    </location>
</feature>
<evidence type="ECO:0000256" key="4">
    <source>
        <dbReference type="ARBA" id="ARBA00023163"/>
    </source>
</evidence>
<sequence length="351" mass="40724">MAKTPEKEEERKGNAPLMNLPVLEEETEGKKMESEIPERAFLSDFPKKSRTPRIKKAGSCTKLAKLESGHEKNHSASLEKHIINLDDNDEEEEALETQIDKKIDSSHWRSSFNVKNQSGSVKKNTILDDDNEEEEEEEEEKELETQIAEKYLGLKNKSALGKMNTILGEEEELEKMGSKRRNLDGESTTPQTQIVQNSKIGYSIDGKKLPKPEFGYSIDGEKLSERPQIEEILDIIGDCSKPFEKKLLKYEVDRISFHRNDVKNGILPYLNEDETVKLQKEGILVSTYDEFGNRYEMKFESYNNSFYKLCNGWKRLYKYHGLQEKEDCYVDVWMFRHKENDGICFAVILKR</sequence>
<evidence type="ECO:0000256" key="1">
    <source>
        <dbReference type="ARBA" id="ARBA00004123"/>
    </source>
</evidence>
<feature type="region of interest" description="Disordered" evidence="6">
    <location>
        <begin position="114"/>
        <end position="141"/>
    </location>
</feature>
<dbReference type="GO" id="GO:0003677">
    <property type="term" value="F:DNA binding"/>
    <property type="evidence" value="ECO:0007669"/>
    <property type="project" value="UniProtKB-KW"/>
</dbReference>
<dbReference type="PANTHER" id="PTHR31541">
    <property type="entry name" value="B3 DOMAIN PLANT PROTEIN-RELATED"/>
    <property type="match status" value="1"/>
</dbReference>
<protein>
    <recommendedName>
        <fullName evidence="9">TF-B3 domain-containing protein</fullName>
    </recommendedName>
</protein>
<evidence type="ECO:0000313" key="8">
    <source>
        <dbReference type="Proteomes" id="UP001234989"/>
    </source>
</evidence>
<dbReference type="PANTHER" id="PTHR31541:SF28">
    <property type="entry name" value="TF-B3 DOMAIN-CONTAINING PROTEIN"/>
    <property type="match status" value="1"/>
</dbReference>
<dbReference type="EMBL" id="CP133623">
    <property type="protein sequence ID" value="WMV60003.1"/>
    <property type="molecule type" value="Genomic_DNA"/>
</dbReference>
<gene>
    <name evidence="7" type="ORF">MTR67_053388</name>
</gene>
<name>A0AAF1A3M3_SOLVR</name>
<dbReference type="InterPro" id="IPR015300">
    <property type="entry name" value="DNA-bd_pseudobarrel_sf"/>
</dbReference>
<evidence type="ECO:0000256" key="5">
    <source>
        <dbReference type="ARBA" id="ARBA00023242"/>
    </source>
</evidence>
<keyword evidence="2" id="KW-0805">Transcription regulation</keyword>
<evidence type="ECO:0000313" key="7">
    <source>
        <dbReference type="EMBL" id="WMV60003.1"/>
    </source>
</evidence>
<dbReference type="AlphaFoldDB" id="A0AAF1A3M3"/>
<keyword evidence="5" id="KW-0539">Nucleus</keyword>
<evidence type="ECO:0008006" key="9">
    <source>
        <dbReference type="Google" id="ProtNLM"/>
    </source>
</evidence>
<proteinExistence type="predicted"/>
<dbReference type="Gene3D" id="2.40.330.10">
    <property type="entry name" value="DNA-binding pseudobarrel domain"/>
    <property type="match status" value="1"/>
</dbReference>
<reference evidence="7" key="1">
    <citation type="submission" date="2023-08" db="EMBL/GenBank/DDBJ databases">
        <title>A de novo genome assembly of Solanum verrucosum Schlechtendal, a Mexican diploid species geographically isolated from the other diploid A-genome species in potato relatives.</title>
        <authorList>
            <person name="Hosaka K."/>
        </authorList>
    </citation>
    <scope>NUCLEOTIDE SEQUENCE</scope>
    <source>
        <tissue evidence="7">Young leaves</tissue>
    </source>
</reference>
<dbReference type="Proteomes" id="UP001234989">
    <property type="component" value="Chromosome 12"/>
</dbReference>
<evidence type="ECO:0000256" key="6">
    <source>
        <dbReference type="SAM" id="MobiDB-lite"/>
    </source>
</evidence>
<dbReference type="GO" id="GO:0005634">
    <property type="term" value="C:nucleus"/>
    <property type="evidence" value="ECO:0007669"/>
    <property type="project" value="UniProtKB-SubCell"/>
</dbReference>